<proteinExistence type="predicted"/>
<organism evidence="2 3">
    <name type="scientific">Sander lucioperca</name>
    <name type="common">Pike-perch</name>
    <name type="synonym">Perca lucioperca</name>
    <dbReference type="NCBI Taxonomy" id="283035"/>
    <lineage>
        <taxon>Eukaryota</taxon>
        <taxon>Metazoa</taxon>
        <taxon>Chordata</taxon>
        <taxon>Craniata</taxon>
        <taxon>Vertebrata</taxon>
        <taxon>Euteleostomi</taxon>
        <taxon>Actinopterygii</taxon>
        <taxon>Neopterygii</taxon>
        <taxon>Teleostei</taxon>
        <taxon>Neoteleostei</taxon>
        <taxon>Acanthomorphata</taxon>
        <taxon>Eupercaria</taxon>
        <taxon>Perciformes</taxon>
        <taxon>Percoidei</taxon>
        <taxon>Percidae</taxon>
        <taxon>Luciopercinae</taxon>
        <taxon>Sander</taxon>
    </lineage>
</organism>
<accession>A0A8C9ZB65</accession>
<dbReference type="AlphaFoldDB" id="A0A8C9ZB65"/>
<dbReference type="SUPFAM" id="SSF58069">
    <property type="entry name" value="Virus ectodomain"/>
    <property type="match status" value="1"/>
</dbReference>
<keyword evidence="1" id="KW-0472">Membrane</keyword>
<dbReference type="Pfam" id="PF00429">
    <property type="entry name" value="TLV_coat"/>
    <property type="match status" value="1"/>
</dbReference>
<reference evidence="2" key="1">
    <citation type="submission" date="2025-08" db="UniProtKB">
        <authorList>
            <consortium name="Ensembl"/>
        </authorList>
    </citation>
    <scope>IDENTIFICATION</scope>
</reference>
<dbReference type="Gene3D" id="1.10.287.210">
    <property type="match status" value="1"/>
</dbReference>
<evidence type="ECO:0008006" key="4">
    <source>
        <dbReference type="Google" id="ProtNLM"/>
    </source>
</evidence>
<evidence type="ECO:0000313" key="3">
    <source>
        <dbReference type="Proteomes" id="UP000694568"/>
    </source>
</evidence>
<dbReference type="Proteomes" id="UP000694568">
    <property type="component" value="Unplaced"/>
</dbReference>
<feature type="transmembrane region" description="Helical" evidence="1">
    <location>
        <begin position="296"/>
        <end position="318"/>
    </location>
</feature>
<dbReference type="PANTHER" id="PTHR10424">
    <property type="entry name" value="VIRAL ENVELOPE PROTEIN"/>
    <property type="match status" value="1"/>
</dbReference>
<keyword evidence="3" id="KW-1185">Reference proteome</keyword>
<dbReference type="Ensembl" id="ENSSLUT00000035305.1">
    <property type="protein sequence ID" value="ENSSLUP00000034246.1"/>
    <property type="gene ID" value="ENSSLUG00000015219.1"/>
</dbReference>
<keyword evidence="1" id="KW-0812">Transmembrane</keyword>
<dbReference type="InterPro" id="IPR018154">
    <property type="entry name" value="TLV/ENV_coat_polyprotein"/>
</dbReference>
<dbReference type="GeneTree" id="ENSGT00940000177238"/>
<sequence>LLMILTPTNTLGTLVRNMVGEGNVICALTALKDVREEGGQYFSASYQPSPCEGFASRSVRAPNGTIPRRAGSRYLGVTTGCQQTLNCTCATGNFDISACLDSTPGYLNASVLDTSLTHMMRWPDDSGAGSLVDFVWLCGDHWYQILTPLWAGRCSVIYLTPSITVMTSLMHTTHHYPMYVPTSDDSVRQRRGNLTAIMISGFGELPPAIRAMRNMLMQHQMGLDLLLAAQGGLCHIIGTHCCTFIPDIEGNITDTVHHLNLLLTNLKAQDVPEQDAGWDWWAWAFEGGWKAWLARFVAPAITLLFGFLICICCVIPLIKKMISSIFMEEIILKSKINFV</sequence>
<keyword evidence="1" id="KW-1133">Transmembrane helix</keyword>
<protein>
    <recommendedName>
        <fullName evidence="4">Envelope protein</fullName>
    </recommendedName>
</protein>
<reference evidence="2" key="2">
    <citation type="submission" date="2025-09" db="UniProtKB">
        <authorList>
            <consortium name="Ensembl"/>
        </authorList>
    </citation>
    <scope>IDENTIFICATION</scope>
</reference>
<evidence type="ECO:0000256" key="1">
    <source>
        <dbReference type="SAM" id="Phobius"/>
    </source>
</evidence>
<evidence type="ECO:0000313" key="2">
    <source>
        <dbReference type="Ensembl" id="ENSSLUP00000034246.1"/>
    </source>
</evidence>
<name>A0A8C9ZB65_SANLU</name>